<dbReference type="SUPFAM" id="SSF102588">
    <property type="entry name" value="LmbE-like"/>
    <property type="match status" value="1"/>
</dbReference>
<protein>
    <recommendedName>
        <fullName evidence="3">PIG-L family deacetylase</fullName>
    </recommendedName>
</protein>
<reference evidence="1 2" key="1">
    <citation type="submission" date="2018-06" db="EMBL/GenBank/DDBJ databases">
        <title>Pseudomonas diversity within urban Lake Michigan freshwaters.</title>
        <authorList>
            <person name="Batrich M."/>
            <person name="Hatzopoulos T."/>
            <person name="Putonti C."/>
        </authorList>
    </citation>
    <scope>NUCLEOTIDE SEQUENCE [LARGE SCALE GENOMIC DNA]</scope>
    <source>
        <strain evidence="1 2">MB-090624</strain>
    </source>
</reference>
<evidence type="ECO:0000313" key="1">
    <source>
        <dbReference type="EMBL" id="PYC29924.1"/>
    </source>
</evidence>
<dbReference type="Gene3D" id="3.40.50.10320">
    <property type="entry name" value="LmbE-like"/>
    <property type="match status" value="1"/>
</dbReference>
<evidence type="ECO:0008006" key="3">
    <source>
        <dbReference type="Google" id="ProtNLM"/>
    </source>
</evidence>
<dbReference type="EMBL" id="QJRN01000025">
    <property type="protein sequence ID" value="PYC29924.1"/>
    <property type="molecule type" value="Genomic_DNA"/>
</dbReference>
<accession>A0A9Q6N5Z2</accession>
<gene>
    <name evidence="1" type="ORF">DMX08_28355</name>
</gene>
<dbReference type="InterPro" id="IPR003737">
    <property type="entry name" value="GlcNAc_PI_deacetylase-related"/>
</dbReference>
<sequence>MTGRSPGSCAWASCTQAAPPMPSEAGNGRVVVLSPHPDDGVWSLGSGLARWAPRQEIELLSLFAGDAPAGLTRARAPEQRWRCFSTPGQRRAEDRRAAAVLGYGCSNLEATDGALRLDQGGGFAHASLQSLFLDSTPGSWPAPEPALVAALQGFLRPQDVVCAPLAIGGHVDHCLTHRLARELPNRVYFYSEFPYAEQLSQQALQGHVRALGLQLQARDIACSWPAWREAALCYRSQVLMLFAGQGRFLQALQRHCRVQGDTAFCRIWSTRAM</sequence>
<dbReference type="AlphaFoldDB" id="A0A9Q6N5Z2"/>
<dbReference type="Proteomes" id="UP000248188">
    <property type="component" value="Unassembled WGS sequence"/>
</dbReference>
<proteinExistence type="predicted"/>
<evidence type="ECO:0000313" key="2">
    <source>
        <dbReference type="Proteomes" id="UP000248188"/>
    </source>
</evidence>
<dbReference type="InterPro" id="IPR024078">
    <property type="entry name" value="LmbE-like_dom_sf"/>
</dbReference>
<dbReference type="Pfam" id="PF02585">
    <property type="entry name" value="PIG-L"/>
    <property type="match status" value="1"/>
</dbReference>
<comment type="caution">
    <text evidence="1">The sequence shown here is derived from an EMBL/GenBank/DDBJ whole genome shotgun (WGS) entry which is preliminary data.</text>
</comment>
<name>A0A9Q6N5Z2_9PSED</name>
<organism evidence="1 2">
    <name type="scientific">Pseudomonas protegens</name>
    <dbReference type="NCBI Taxonomy" id="380021"/>
    <lineage>
        <taxon>Bacteria</taxon>
        <taxon>Pseudomonadati</taxon>
        <taxon>Pseudomonadota</taxon>
        <taxon>Gammaproteobacteria</taxon>
        <taxon>Pseudomonadales</taxon>
        <taxon>Pseudomonadaceae</taxon>
        <taxon>Pseudomonas</taxon>
    </lineage>
</organism>